<evidence type="ECO:0000256" key="2">
    <source>
        <dbReference type="SAM" id="Phobius"/>
    </source>
</evidence>
<dbReference type="EMBL" id="CAJPDR010000184">
    <property type="protein sequence ID" value="CAF9924245.1"/>
    <property type="molecule type" value="Genomic_DNA"/>
</dbReference>
<evidence type="ECO:0008006" key="5">
    <source>
        <dbReference type="Google" id="ProtNLM"/>
    </source>
</evidence>
<gene>
    <name evidence="3" type="ORF">ALECFALPRED_002716</name>
</gene>
<dbReference type="AlphaFoldDB" id="A0A8H3IR23"/>
<comment type="caution">
    <text evidence="3">The sequence shown here is derived from an EMBL/GenBank/DDBJ whole genome shotgun (WGS) entry which is preliminary data.</text>
</comment>
<feature type="non-terminal residue" evidence="3">
    <location>
        <position position="1"/>
    </location>
</feature>
<organism evidence="3 4">
    <name type="scientific">Alectoria fallacina</name>
    <dbReference type="NCBI Taxonomy" id="1903189"/>
    <lineage>
        <taxon>Eukaryota</taxon>
        <taxon>Fungi</taxon>
        <taxon>Dikarya</taxon>
        <taxon>Ascomycota</taxon>
        <taxon>Pezizomycotina</taxon>
        <taxon>Lecanoromycetes</taxon>
        <taxon>OSLEUM clade</taxon>
        <taxon>Lecanoromycetidae</taxon>
        <taxon>Lecanorales</taxon>
        <taxon>Lecanorineae</taxon>
        <taxon>Parmeliaceae</taxon>
        <taxon>Alectoria</taxon>
    </lineage>
</organism>
<evidence type="ECO:0000256" key="1">
    <source>
        <dbReference type="SAM" id="MobiDB-lite"/>
    </source>
</evidence>
<evidence type="ECO:0000313" key="3">
    <source>
        <dbReference type="EMBL" id="CAF9924245.1"/>
    </source>
</evidence>
<feature type="region of interest" description="Disordered" evidence="1">
    <location>
        <begin position="130"/>
        <end position="161"/>
    </location>
</feature>
<feature type="compositionally biased region" description="Basic and acidic residues" evidence="1">
    <location>
        <begin position="132"/>
        <end position="153"/>
    </location>
</feature>
<proteinExistence type="predicted"/>
<dbReference type="Proteomes" id="UP000664203">
    <property type="component" value="Unassembled WGS sequence"/>
</dbReference>
<keyword evidence="4" id="KW-1185">Reference proteome</keyword>
<accession>A0A8H3IR23</accession>
<name>A0A8H3IR23_9LECA</name>
<keyword evidence="2" id="KW-0472">Membrane</keyword>
<sequence>HPTKKTSPASVPMSNFLNSIILTTNTHPVILGLTVFTLAFFVSSTLIAASLTYLHDDYDCEDHLPIFISQETRPLLDGQDPFKDYPYGRSVTRTVSARRARMQSAKRAFLRRALKADWADSSYGTIAAGPRVGEKRRMRDEGVGRGKRVRIEESSEDDGEW</sequence>
<reference evidence="3" key="1">
    <citation type="submission" date="2021-03" db="EMBL/GenBank/DDBJ databases">
        <authorList>
            <person name="Tagirdzhanova G."/>
        </authorList>
    </citation>
    <scope>NUCLEOTIDE SEQUENCE</scope>
</reference>
<evidence type="ECO:0000313" key="4">
    <source>
        <dbReference type="Proteomes" id="UP000664203"/>
    </source>
</evidence>
<keyword evidence="2" id="KW-1133">Transmembrane helix</keyword>
<keyword evidence="2" id="KW-0812">Transmembrane</keyword>
<protein>
    <recommendedName>
        <fullName evidence="5">Transmembrane protein</fullName>
    </recommendedName>
</protein>
<feature type="transmembrane region" description="Helical" evidence="2">
    <location>
        <begin position="29"/>
        <end position="54"/>
    </location>
</feature>
<dbReference type="OrthoDB" id="5377559at2759"/>